<dbReference type="Proteomes" id="UP000315364">
    <property type="component" value="Chromosome"/>
</dbReference>
<gene>
    <name evidence="11" type="ORF">FPZ08_07775</name>
</gene>
<dbReference type="InterPro" id="IPR001173">
    <property type="entry name" value="Glyco_trans_2-like"/>
</dbReference>
<dbReference type="KEGG" id="dea:FPZ08_07775"/>
<comment type="similarity">
    <text evidence="8">Belongs to the glycosyltransferase 2 family. GtrB subfamily.</text>
</comment>
<feature type="domain" description="Glycosyltransferase 2-like" evidence="10">
    <location>
        <begin position="7"/>
        <end position="168"/>
    </location>
</feature>
<evidence type="ECO:0000256" key="4">
    <source>
        <dbReference type="ARBA" id="ARBA00022679"/>
    </source>
</evidence>
<keyword evidence="6 9" id="KW-1133">Transmembrane helix</keyword>
<feature type="transmembrane region" description="Helical" evidence="9">
    <location>
        <begin position="264"/>
        <end position="290"/>
    </location>
</feature>
<keyword evidence="4 11" id="KW-0808">Transferase</keyword>
<evidence type="ECO:0000256" key="7">
    <source>
        <dbReference type="ARBA" id="ARBA00023136"/>
    </source>
</evidence>
<sequence>MGEIIYSFVIPVYNEEAVIPLLLRRLERLLAKVDGPAEVIFVDDGSSDSSPVFLANLARENDRYCYLRLARNFGHQIAITAGLEAARGQAVIIMDADLQDPPETVLAMIAKWREGYEVVYAQRISRAAESPLKRATAHLFYRLINRLAAIDIPHDVGDFRLVDRAAVDAFLQLPETNRYVRGMFAWIGFRQASVPYEREARAAGVSKYPLRKMLSLAASAIISFSDAPLRLAIWAGAIVSAGSLTYGIYVLLRALFWTDGLVDGWASTIVVISLLCGVNMLLTGVVGLYVGRIHAEVKRRPLYVVSRKIGFEAEETAGKRASA</sequence>
<keyword evidence="2" id="KW-1003">Cell membrane</keyword>
<evidence type="ECO:0000256" key="2">
    <source>
        <dbReference type="ARBA" id="ARBA00022475"/>
    </source>
</evidence>
<dbReference type="FunFam" id="3.90.550.10:FF:000079">
    <property type="entry name" value="Probable glycosyl transferase"/>
    <property type="match status" value="1"/>
</dbReference>
<dbReference type="CDD" id="cd04187">
    <property type="entry name" value="DPM1_like_bac"/>
    <property type="match status" value="1"/>
</dbReference>
<evidence type="ECO:0000313" key="11">
    <source>
        <dbReference type="EMBL" id="QDZ10661.1"/>
    </source>
</evidence>
<keyword evidence="7 9" id="KW-0472">Membrane</keyword>
<proteinExistence type="inferred from homology"/>
<dbReference type="PANTHER" id="PTHR48090">
    <property type="entry name" value="UNDECAPRENYL-PHOSPHATE 4-DEOXY-4-FORMAMIDO-L-ARABINOSE TRANSFERASE-RELATED"/>
    <property type="match status" value="1"/>
</dbReference>
<dbReference type="InterPro" id="IPR050256">
    <property type="entry name" value="Glycosyltransferase_2"/>
</dbReference>
<evidence type="ECO:0000313" key="12">
    <source>
        <dbReference type="Proteomes" id="UP000315364"/>
    </source>
</evidence>
<keyword evidence="5 9" id="KW-0812">Transmembrane</keyword>
<dbReference type="SUPFAM" id="SSF53448">
    <property type="entry name" value="Nucleotide-diphospho-sugar transferases"/>
    <property type="match status" value="1"/>
</dbReference>
<feature type="transmembrane region" description="Helical" evidence="9">
    <location>
        <begin position="231"/>
        <end position="252"/>
    </location>
</feature>
<comment type="subcellular location">
    <subcellularLocation>
        <location evidence="1">Cell membrane</location>
        <topology evidence="1">Multi-pass membrane protein</topology>
    </subcellularLocation>
</comment>
<dbReference type="Gene3D" id="3.90.550.10">
    <property type="entry name" value="Spore Coat Polysaccharide Biosynthesis Protein SpsA, Chain A"/>
    <property type="match status" value="1"/>
</dbReference>
<dbReference type="InterPro" id="IPR029044">
    <property type="entry name" value="Nucleotide-diphossugar_trans"/>
</dbReference>
<evidence type="ECO:0000256" key="3">
    <source>
        <dbReference type="ARBA" id="ARBA00022676"/>
    </source>
</evidence>
<dbReference type="PANTHER" id="PTHR48090:SF1">
    <property type="entry name" value="PROPHAGE BACTOPRENOL GLUCOSYL TRANSFERASE HOMOLOG"/>
    <property type="match status" value="1"/>
</dbReference>
<evidence type="ECO:0000256" key="9">
    <source>
        <dbReference type="SAM" id="Phobius"/>
    </source>
</evidence>
<keyword evidence="12" id="KW-1185">Reference proteome</keyword>
<keyword evidence="3" id="KW-0328">Glycosyltransferase</keyword>
<evidence type="ECO:0000256" key="1">
    <source>
        <dbReference type="ARBA" id="ARBA00004651"/>
    </source>
</evidence>
<evidence type="ECO:0000256" key="5">
    <source>
        <dbReference type="ARBA" id="ARBA00022692"/>
    </source>
</evidence>
<dbReference type="EMBL" id="CP042304">
    <property type="protein sequence ID" value="QDZ10661.1"/>
    <property type="molecule type" value="Genomic_DNA"/>
</dbReference>
<protein>
    <submittedName>
        <fullName evidence="11">Glycosyltransferase family 2 protein</fullName>
    </submittedName>
</protein>
<reference evidence="11 12" key="1">
    <citation type="submission" date="2019-07" db="EMBL/GenBank/DDBJ databases">
        <title>Full genome sequence of Devosia sp. Gsoil 520.</title>
        <authorList>
            <person name="Im W.-T."/>
        </authorList>
    </citation>
    <scope>NUCLEOTIDE SEQUENCE [LARGE SCALE GENOMIC DNA]</scope>
    <source>
        <strain evidence="11 12">Gsoil 520</strain>
    </source>
</reference>
<dbReference type="RefSeq" id="WP_146289447.1">
    <property type="nucleotide sequence ID" value="NZ_CP042304.1"/>
</dbReference>
<accession>A0A5B8LS10</accession>
<dbReference type="GO" id="GO:0016757">
    <property type="term" value="F:glycosyltransferase activity"/>
    <property type="evidence" value="ECO:0007669"/>
    <property type="project" value="UniProtKB-KW"/>
</dbReference>
<dbReference type="Pfam" id="PF00535">
    <property type="entry name" value="Glycos_transf_2"/>
    <property type="match status" value="1"/>
</dbReference>
<dbReference type="OrthoDB" id="9807795at2"/>
<organism evidence="11 12">
    <name type="scientific">Devosia ginsengisoli</name>
    <dbReference type="NCBI Taxonomy" id="400770"/>
    <lineage>
        <taxon>Bacteria</taxon>
        <taxon>Pseudomonadati</taxon>
        <taxon>Pseudomonadota</taxon>
        <taxon>Alphaproteobacteria</taxon>
        <taxon>Hyphomicrobiales</taxon>
        <taxon>Devosiaceae</taxon>
        <taxon>Devosia</taxon>
    </lineage>
</organism>
<name>A0A5B8LS10_9HYPH</name>
<dbReference type="AlphaFoldDB" id="A0A5B8LS10"/>
<evidence type="ECO:0000256" key="8">
    <source>
        <dbReference type="ARBA" id="ARBA00038152"/>
    </source>
</evidence>
<evidence type="ECO:0000259" key="10">
    <source>
        <dbReference type="Pfam" id="PF00535"/>
    </source>
</evidence>
<evidence type="ECO:0000256" key="6">
    <source>
        <dbReference type="ARBA" id="ARBA00022989"/>
    </source>
</evidence>
<dbReference type="GO" id="GO:0005886">
    <property type="term" value="C:plasma membrane"/>
    <property type="evidence" value="ECO:0007669"/>
    <property type="project" value="UniProtKB-SubCell"/>
</dbReference>